<feature type="transmembrane region" description="Helical" evidence="1">
    <location>
        <begin position="137"/>
        <end position="166"/>
    </location>
</feature>
<keyword evidence="3" id="KW-1185">Reference proteome</keyword>
<dbReference type="EMBL" id="VDFU01000004">
    <property type="protein sequence ID" value="TNC51603.1"/>
    <property type="molecule type" value="Genomic_DNA"/>
</dbReference>
<feature type="transmembrane region" description="Helical" evidence="1">
    <location>
        <begin position="36"/>
        <end position="61"/>
    </location>
</feature>
<evidence type="ECO:0000313" key="2">
    <source>
        <dbReference type="EMBL" id="TNC51603.1"/>
    </source>
</evidence>
<protein>
    <submittedName>
        <fullName evidence="2">Uncharacterized protein</fullName>
    </submittedName>
</protein>
<keyword evidence="1" id="KW-0472">Membrane</keyword>
<dbReference type="AlphaFoldDB" id="A0A5C4MZC0"/>
<evidence type="ECO:0000256" key="1">
    <source>
        <dbReference type="SAM" id="Phobius"/>
    </source>
</evidence>
<comment type="caution">
    <text evidence="2">The sequence shown here is derived from an EMBL/GenBank/DDBJ whole genome shotgun (WGS) entry which is preliminary data.</text>
</comment>
<keyword evidence="1" id="KW-0812">Transmembrane</keyword>
<dbReference type="Proteomes" id="UP000305887">
    <property type="component" value="Unassembled WGS sequence"/>
</dbReference>
<dbReference type="RefSeq" id="WP_139075725.1">
    <property type="nucleotide sequence ID" value="NZ_VDFU01000004.1"/>
</dbReference>
<accession>A0A5C4MZC0</accession>
<keyword evidence="1" id="KW-1133">Transmembrane helix</keyword>
<evidence type="ECO:0000313" key="3">
    <source>
        <dbReference type="Proteomes" id="UP000305887"/>
    </source>
</evidence>
<proteinExistence type="predicted"/>
<organism evidence="2 3">
    <name type="scientific">Rubellimicrobium rubrum</name>
    <dbReference type="NCBI Taxonomy" id="2585369"/>
    <lineage>
        <taxon>Bacteria</taxon>
        <taxon>Pseudomonadati</taxon>
        <taxon>Pseudomonadota</taxon>
        <taxon>Alphaproteobacteria</taxon>
        <taxon>Rhodobacterales</taxon>
        <taxon>Roseobacteraceae</taxon>
        <taxon>Rubellimicrobium</taxon>
    </lineage>
</organism>
<gene>
    <name evidence="2" type="ORF">FHG66_05440</name>
</gene>
<name>A0A5C4MZC0_9RHOB</name>
<reference evidence="2 3" key="1">
    <citation type="submission" date="2019-06" db="EMBL/GenBank/DDBJ databases">
        <title>YIM 131921 draft genome.</title>
        <authorList>
            <person name="Jiang L."/>
        </authorList>
    </citation>
    <scope>NUCLEOTIDE SEQUENCE [LARGE SCALE GENOMIC DNA]</scope>
    <source>
        <strain evidence="2 3">YIM 131921</strain>
    </source>
</reference>
<sequence length="170" mass="19379">MTVGMVRLPRRLGLLASGLVLKKAMDYLFDYGVYPAALLALGTVAGGLLMTAVSVVMNILVIRAYDWARMDFLFLEGMKEFRSCETGPWWRRKLARLQRAGDLPAFVLLSWFEDPVVVTLYLRRGSHLYNGFARRDWIVFAGSSVLANLFWTLNLTSVMALLWWIWSLVP</sequence>